<gene>
    <name evidence="1" type="ORF">BB560_006677</name>
</gene>
<proteinExistence type="predicted"/>
<keyword evidence="2" id="KW-1185">Reference proteome</keyword>
<dbReference type="Proteomes" id="UP000245609">
    <property type="component" value="Unassembled WGS sequence"/>
</dbReference>
<evidence type="ECO:0000313" key="1">
    <source>
        <dbReference type="EMBL" id="PVU86543.1"/>
    </source>
</evidence>
<name>A0A2T9Y2K3_9FUNG</name>
<sequence length="171" mass="18457">MAVEYLSMCLCVYVFTKNKLGIKIGPNGVVRQNSRRRLHSVWDGMGGEEYLLREKEHMEDIRVLLCAIPVTADPTASTASTQLSSQPLSVASDAISSSITSFAPSSFLTSAYPSQSRYSSTYTNGVSPNNSKSYFSVIFYMIIPHITEDASPAAPTLTSTTSAPSDPQGNS</sequence>
<organism evidence="1 2">
    <name type="scientific">Smittium megazygosporum</name>
    <dbReference type="NCBI Taxonomy" id="133381"/>
    <lineage>
        <taxon>Eukaryota</taxon>
        <taxon>Fungi</taxon>
        <taxon>Fungi incertae sedis</taxon>
        <taxon>Zoopagomycota</taxon>
        <taxon>Kickxellomycotina</taxon>
        <taxon>Harpellomycetes</taxon>
        <taxon>Harpellales</taxon>
        <taxon>Legeriomycetaceae</taxon>
        <taxon>Smittium</taxon>
    </lineage>
</organism>
<protein>
    <submittedName>
        <fullName evidence="1">Uncharacterized protein</fullName>
    </submittedName>
</protein>
<reference evidence="1 2" key="1">
    <citation type="journal article" date="2018" name="MBio">
        <title>Comparative Genomics Reveals the Core Gene Toolbox for the Fungus-Insect Symbiosis.</title>
        <authorList>
            <person name="Wang Y."/>
            <person name="Stata M."/>
            <person name="Wang W."/>
            <person name="Stajich J.E."/>
            <person name="White M.M."/>
            <person name="Moncalvo J.M."/>
        </authorList>
    </citation>
    <scope>NUCLEOTIDE SEQUENCE [LARGE SCALE GENOMIC DNA]</scope>
    <source>
        <strain evidence="1 2">SC-DP-2</strain>
    </source>
</reference>
<evidence type="ECO:0000313" key="2">
    <source>
        <dbReference type="Proteomes" id="UP000245609"/>
    </source>
</evidence>
<comment type="caution">
    <text evidence="1">The sequence shown here is derived from an EMBL/GenBank/DDBJ whole genome shotgun (WGS) entry which is preliminary data.</text>
</comment>
<dbReference type="EMBL" id="MBFS01003462">
    <property type="protein sequence ID" value="PVU86543.1"/>
    <property type="molecule type" value="Genomic_DNA"/>
</dbReference>
<dbReference type="AlphaFoldDB" id="A0A2T9Y2K3"/>
<accession>A0A2T9Y2K3</accession>